<dbReference type="InterPro" id="IPR052588">
    <property type="entry name" value="Kelch_domain_protein"/>
</dbReference>
<organism evidence="2 3">
    <name type="scientific">Elysia crispata</name>
    <name type="common">lettuce slug</name>
    <dbReference type="NCBI Taxonomy" id="231223"/>
    <lineage>
        <taxon>Eukaryota</taxon>
        <taxon>Metazoa</taxon>
        <taxon>Spiralia</taxon>
        <taxon>Lophotrochozoa</taxon>
        <taxon>Mollusca</taxon>
        <taxon>Gastropoda</taxon>
        <taxon>Heterobranchia</taxon>
        <taxon>Euthyneura</taxon>
        <taxon>Panpulmonata</taxon>
        <taxon>Sacoglossa</taxon>
        <taxon>Placobranchoidea</taxon>
        <taxon>Plakobranchidae</taxon>
        <taxon>Elysia</taxon>
    </lineage>
</organism>
<feature type="compositionally biased region" description="Acidic residues" evidence="1">
    <location>
        <begin position="380"/>
        <end position="395"/>
    </location>
</feature>
<feature type="compositionally biased region" description="Acidic residues" evidence="1">
    <location>
        <begin position="544"/>
        <end position="562"/>
    </location>
</feature>
<dbReference type="SUPFAM" id="SSF117281">
    <property type="entry name" value="Kelch motif"/>
    <property type="match status" value="1"/>
</dbReference>
<evidence type="ECO:0000313" key="3">
    <source>
        <dbReference type="Proteomes" id="UP001283361"/>
    </source>
</evidence>
<keyword evidence="3" id="KW-1185">Reference proteome</keyword>
<dbReference type="EMBL" id="JAWDGP010005302">
    <property type="protein sequence ID" value="KAK3757981.1"/>
    <property type="molecule type" value="Genomic_DNA"/>
</dbReference>
<gene>
    <name evidence="2" type="ORF">RRG08_058293</name>
</gene>
<evidence type="ECO:0000313" key="2">
    <source>
        <dbReference type="EMBL" id="KAK3757981.1"/>
    </source>
</evidence>
<dbReference type="Proteomes" id="UP001283361">
    <property type="component" value="Unassembled WGS sequence"/>
</dbReference>
<feature type="region of interest" description="Disordered" evidence="1">
    <location>
        <begin position="368"/>
        <end position="395"/>
    </location>
</feature>
<dbReference type="AlphaFoldDB" id="A0AAE1D5D0"/>
<feature type="compositionally biased region" description="Basic residues" evidence="1">
    <location>
        <begin position="1"/>
        <end position="13"/>
    </location>
</feature>
<name>A0AAE1D5D0_9GAST</name>
<accession>A0AAE1D5D0</accession>
<reference evidence="2" key="1">
    <citation type="journal article" date="2023" name="G3 (Bethesda)">
        <title>A reference genome for the long-term kleptoplast-retaining sea slug Elysia crispata morphotype clarki.</title>
        <authorList>
            <person name="Eastman K.E."/>
            <person name="Pendleton A.L."/>
            <person name="Shaikh M.A."/>
            <person name="Suttiyut T."/>
            <person name="Ogas R."/>
            <person name="Tomko P."/>
            <person name="Gavelis G."/>
            <person name="Widhalm J.R."/>
            <person name="Wisecaver J.H."/>
        </authorList>
    </citation>
    <scope>NUCLEOTIDE SEQUENCE</scope>
    <source>
        <strain evidence="2">ECLA1</strain>
    </source>
</reference>
<dbReference type="Pfam" id="PF24681">
    <property type="entry name" value="Kelch_KLHDC2_KLHL20_DRC7"/>
    <property type="match status" value="1"/>
</dbReference>
<dbReference type="PANTHER" id="PTHR46063">
    <property type="entry name" value="KELCH DOMAIN-CONTAINING PROTEIN"/>
    <property type="match status" value="1"/>
</dbReference>
<feature type="region of interest" description="Disordered" evidence="1">
    <location>
        <begin position="288"/>
        <end position="315"/>
    </location>
</feature>
<proteinExistence type="predicted"/>
<evidence type="ECO:0000256" key="1">
    <source>
        <dbReference type="SAM" id="MobiDB-lite"/>
    </source>
</evidence>
<evidence type="ECO:0008006" key="4">
    <source>
        <dbReference type="Google" id="ProtNLM"/>
    </source>
</evidence>
<feature type="region of interest" description="Disordered" evidence="1">
    <location>
        <begin position="519"/>
        <end position="575"/>
    </location>
</feature>
<feature type="compositionally biased region" description="Basic and acidic residues" evidence="1">
    <location>
        <begin position="15"/>
        <end position="37"/>
    </location>
</feature>
<comment type="caution">
    <text evidence="2">The sequence shown here is derived from an EMBL/GenBank/DDBJ whole genome shotgun (WGS) entry which is preliminary data.</text>
</comment>
<feature type="region of interest" description="Disordered" evidence="1">
    <location>
        <begin position="1"/>
        <end position="37"/>
    </location>
</feature>
<protein>
    <recommendedName>
        <fullName evidence="4">Kelch domain-containing protein 4</fullName>
    </recommendedName>
</protein>
<dbReference type="PANTHER" id="PTHR46063:SF1">
    <property type="entry name" value="KELCH DOMAIN-CONTAINING PROTEIN 4"/>
    <property type="match status" value="1"/>
</dbReference>
<dbReference type="InterPro" id="IPR015915">
    <property type="entry name" value="Kelch-typ_b-propeller"/>
</dbReference>
<dbReference type="Gene3D" id="2.120.10.80">
    <property type="entry name" value="Kelch-type beta propeller"/>
    <property type="match status" value="1"/>
</dbReference>
<sequence>MGKKNKKEKKGQGKAKTDQKAEKKAEKRSKKELAERGEEDIEKLIAEFQEKDKAKVQVIEEKGPPPSPRCNLSMVPHTEREELLLFGGEYFTGNKMYVYNDLFLYQIRKNEWTKVSIPNAPPPRSAHQAVCVAHQGGQMWVFGGEFSSHSQNQFYHYKDLWLLHLRDKQWEQVKSPGGPSARSGHRMAALKKQLFVFGGFHDNARDFKYFNDVYSFDLETYTWSALSPSGTGPVPRSGCVLLPVQETARIIVYGGYSKEKVKRDVDKGTMHTDMFALVQEKKREDTAESTTKWKWQPVKQSGARPTPRSGMSGTVVAPGNKALLFGGVFDQEDDDEDLEGNFFNEFWSLDLNKGKWFPVDLKNKKVDKKKRRKIKKTDEEGGMEIDGNGDLEEVEDDEENDEEMEIAQEGVEGLDLSDGSSQVQKTNDDIFKVTVAPSAAGPEMATSSSDVATAFAAEEKFWPSARMNTSVAFKDGNFFMYGGVFEEGDKQVTLADFYSLDTNKMDTWTVIIGEDKKLQEWQDPGSSDEEGEGAKASRKRHLEDDGDDDDDEDSDESMEITFDDAPSRIDGESTSDYFARSQDYWIKKAKEIYEEEGETISDRRLLRFAKEVCEEACDR</sequence>